<dbReference type="Proteomes" id="UP001174909">
    <property type="component" value="Unassembled WGS sequence"/>
</dbReference>
<reference evidence="2" key="1">
    <citation type="submission" date="2023-03" db="EMBL/GenBank/DDBJ databases">
        <authorList>
            <person name="Steffen K."/>
            <person name="Cardenas P."/>
        </authorList>
    </citation>
    <scope>NUCLEOTIDE SEQUENCE</scope>
</reference>
<dbReference type="InterPro" id="IPR029058">
    <property type="entry name" value="AB_hydrolase_fold"/>
</dbReference>
<dbReference type="InterPro" id="IPR039069">
    <property type="entry name" value="CE7"/>
</dbReference>
<dbReference type="GO" id="GO:0052689">
    <property type="term" value="F:carboxylic ester hydrolase activity"/>
    <property type="evidence" value="ECO:0007669"/>
    <property type="project" value="TreeGrafter"/>
</dbReference>
<dbReference type="Pfam" id="PF05448">
    <property type="entry name" value="AXE1"/>
    <property type="match status" value="1"/>
</dbReference>
<evidence type="ECO:0000313" key="3">
    <source>
        <dbReference type="Proteomes" id="UP001174909"/>
    </source>
</evidence>
<proteinExistence type="predicted"/>
<name>A0AA35QUB6_GEOBA</name>
<dbReference type="Gene3D" id="3.40.50.1820">
    <property type="entry name" value="alpha/beta hydrolase"/>
    <property type="match status" value="1"/>
</dbReference>
<feature type="domain" description="Acetyl xylan esterase" evidence="1">
    <location>
        <begin position="7"/>
        <end position="246"/>
    </location>
</feature>
<dbReference type="InterPro" id="IPR008391">
    <property type="entry name" value="AXE1_dom"/>
</dbReference>
<evidence type="ECO:0000313" key="2">
    <source>
        <dbReference type="EMBL" id="CAI7991413.1"/>
    </source>
</evidence>
<sequence>MTTSNGSRPADFDSYWQGTLAELAGLPAAPEVQEIPLRSADFATAYGVKLTSIGPYRLYAYLSIPHGDGPFPARYYLPRYGSVVDLVPQGTANGQRREHVTFAICVRGQRLADQPYASSFPGLLTDGIEDPAAYVYRGIVADCVRGVEYLASRPEVDETRVAAIGNDLALTTAALCPLVTHLVCSPALLYATADVAPRTSAYPLEEINDYLRRYPTRREAVHRTLSYFDLRWFGSRVQATTLIMAGADGSALDAAALDPLIRSIPGDTEVHKAEHSGYRDGRYSEEWLSRQFGMAEPSLPPHWQD</sequence>
<dbReference type="GO" id="GO:0005976">
    <property type="term" value="P:polysaccharide metabolic process"/>
    <property type="evidence" value="ECO:0007669"/>
    <property type="project" value="TreeGrafter"/>
</dbReference>
<organism evidence="2 3">
    <name type="scientific">Geodia barretti</name>
    <name type="common">Barrett's horny sponge</name>
    <dbReference type="NCBI Taxonomy" id="519541"/>
    <lineage>
        <taxon>Eukaryota</taxon>
        <taxon>Metazoa</taxon>
        <taxon>Porifera</taxon>
        <taxon>Demospongiae</taxon>
        <taxon>Heteroscleromorpha</taxon>
        <taxon>Tetractinellida</taxon>
        <taxon>Astrophorina</taxon>
        <taxon>Geodiidae</taxon>
        <taxon>Geodia</taxon>
    </lineage>
</organism>
<dbReference type="PANTHER" id="PTHR40111:SF1">
    <property type="entry name" value="CEPHALOSPORIN-C DEACETYLASE"/>
    <property type="match status" value="1"/>
</dbReference>
<dbReference type="SUPFAM" id="SSF53474">
    <property type="entry name" value="alpha/beta-Hydrolases"/>
    <property type="match status" value="1"/>
</dbReference>
<keyword evidence="3" id="KW-1185">Reference proteome</keyword>
<dbReference type="PANTHER" id="PTHR40111">
    <property type="entry name" value="CEPHALOSPORIN-C DEACETYLASE"/>
    <property type="match status" value="1"/>
</dbReference>
<protein>
    <submittedName>
        <fullName evidence="2">Cephalosporin-C deacetylase</fullName>
    </submittedName>
</protein>
<gene>
    <name evidence="2" type="ORF">GBAR_LOCUS722</name>
</gene>
<comment type="caution">
    <text evidence="2">The sequence shown here is derived from an EMBL/GenBank/DDBJ whole genome shotgun (WGS) entry which is preliminary data.</text>
</comment>
<evidence type="ECO:0000259" key="1">
    <source>
        <dbReference type="Pfam" id="PF05448"/>
    </source>
</evidence>
<accession>A0AA35QUB6</accession>
<dbReference type="EMBL" id="CASHTH010000113">
    <property type="protein sequence ID" value="CAI7991413.1"/>
    <property type="molecule type" value="Genomic_DNA"/>
</dbReference>
<dbReference type="AlphaFoldDB" id="A0AA35QUB6"/>